<organism evidence="1 2">
    <name type="scientific">Paenibacillus foliorum</name>
    <dbReference type="NCBI Taxonomy" id="2654974"/>
    <lineage>
        <taxon>Bacteria</taxon>
        <taxon>Bacillati</taxon>
        <taxon>Bacillota</taxon>
        <taxon>Bacilli</taxon>
        <taxon>Bacillales</taxon>
        <taxon>Paenibacillaceae</taxon>
        <taxon>Paenibacillus</taxon>
    </lineage>
</organism>
<dbReference type="RefSeq" id="WP_171654148.1">
    <property type="nucleotide sequence ID" value="NZ_WHOD01000084.1"/>
</dbReference>
<dbReference type="AlphaFoldDB" id="A0A972K4E5"/>
<dbReference type="EMBL" id="WHOD01000084">
    <property type="protein sequence ID" value="NOU95917.1"/>
    <property type="molecule type" value="Genomic_DNA"/>
</dbReference>
<protein>
    <submittedName>
        <fullName evidence="1">Uncharacterized protein</fullName>
    </submittedName>
</protein>
<proteinExistence type="predicted"/>
<sequence length="72" mass="8474">MTVHQRLFYEVGLGNGERRKFNEYEELLNGLYFIEGDYMMPLLLRSTFEEDWDQIKAIYLDGIATGNATFQT</sequence>
<comment type="caution">
    <text evidence="1">The sequence shown here is derived from an EMBL/GenBank/DDBJ whole genome shotgun (WGS) entry which is preliminary data.</text>
</comment>
<gene>
    <name evidence="1" type="ORF">GC093_22220</name>
</gene>
<accession>A0A972K4E5</accession>
<dbReference type="Proteomes" id="UP000641588">
    <property type="component" value="Unassembled WGS sequence"/>
</dbReference>
<evidence type="ECO:0000313" key="2">
    <source>
        <dbReference type="Proteomes" id="UP000641588"/>
    </source>
</evidence>
<evidence type="ECO:0000313" key="1">
    <source>
        <dbReference type="EMBL" id="NOU95917.1"/>
    </source>
</evidence>
<keyword evidence="2" id="KW-1185">Reference proteome</keyword>
<name>A0A972K4E5_9BACL</name>
<reference evidence="1" key="1">
    <citation type="submission" date="2019-10" db="EMBL/GenBank/DDBJ databases">
        <title>Description of Paenibacillus glebae sp. nov.</title>
        <authorList>
            <person name="Carlier A."/>
            <person name="Qi S."/>
        </authorList>
    </citation>
    <scope>NUCLEOTIDE SEQUENCE</scope>
    <source>
        <strain evidence="1">LMG 31456</strain>
    </source>
</reference>